<dbReference type="InterPro" id="IPR013103">
    <property type="entry name" value="RVT_2"/>
</dbReference>
<feature type="domain" description="Reverse transcriptase Ty1/copia-type" evidence="3">
    <location>
        <begin position="2"/>
        <end position="88"/>
    </location>
</feature>
<protein>
    <submittedName>
        <fullName evidence="4">Protein SYM-1 like</fullName>
    </submittedName>
</protein>
<dbReference type="AlphaFoldDB" id="A0A6L2LQJ3"/>
<accession>A0A6L2LQJ3</accession>
<dbReference type="Pfam" id="PF01920">
    <property type="entry name" value="Prefoldin_2"/>
    <property type="match status" value="1"/>
</dbReference>
<evidence type="ECO:0000259" key="3">
    <source>
        <dbReference type="Pfam" id="PF07727"/>
    </source>
</evidence>
<sequence>MWLFKHKFHADGTLSRYKARLVANGSSRQLGVDFDETFSLIVKPATIRTILSLVMSRKWLIHQLDIKNAFLNGDLSETVYMHHPPSFVDARGPHFAALKRILPYVRGIMDFGLQLYSFATTSLHTLSRSRAKAKYRGVANVVAETAWLRNLLHGLHSPLSTATLVYYDNTRALWKLSCLLEAARQSLACIGLCLRGQSCLHASSLVDRTSVLFVHRTSVISLLASIETMLYLLYRHCSLPSKETAASYLLKTADPYLLRRLNIRISLWLSPPKYPKETIPHRSSIGSGGLFTAASSAVALAASIPFASRPYIYVGVDGRIVASCDACPTSPILNEDYLTGLRTASQTIFRHDTLNYITKEYSMGLKPAFKMKLFALTTIKSFVLNYFHLLIPNVEDDGNDFEPDERHVDLVIPFKKSIKQILCQYSVVSTRFVLERFAVHHCPQRVAWKLLKDVPKSALRKSNREMPFYTYTVCVGRTTFRGHFLRVATSWLVEVGIECYRYVRDIVKSKNKGEDVDVVAHQGERAKVLGKRVCGVTVRCGASLVFASIGAGIGATLFRPTTGQSYVKSVFLKPVVIADISIIRVLKCHRPVSIMQQSGSGSETEVTWEDQQNINKFGRLNNRYHEVEDEIKIAKEANENFEDASNELILTDEEVVRFQIGEVFAHVPKDEVETRIEQMQETTAKHLEKLMEEKESILAQMAELKKLLYAKFKESINLEED</sequence>
<name>A0A6L2LQJ3_TANCI</name>
<dbReference type="PANTHER" id="PTHR36074:SF1">
    <property type="entry name" value="ISOPENTENYL-DIPHOSPHATE DELTA-ISOMERASE"/>
    <property type="match status" value="1"/>
</dbReference>
<keyword evidence="2" id="KW-0175">Coiled coil</keyword>
<proteinExistence type="inferred from homology"/>
<dbReference type="InterPro" id="IPR002777">
    <property type="entry name" value="PFD_beta-like"/>
</dbReference>
<dbReference type="GO" id="GO:0016272">
    <property type="term" value="C:prefoldin complex"/>
    <property type="evidence" value="ECO:0007669"/>
    <property type="project" value="InterPro"/>
</dbReference>
<comment type="caution">
    <text evidence="4">The sequence shown here is derived from an EMBL/GenBank/DDBJ whole genome shotgun (WGS) entry which is preliminary data.</text>
</comment>
<organism evidence="4">
    <name type="scientific">Tanacetum cinerariifolium</name>
    <name type="common">Dalmatian daisy</name>
    <name type="synonym">Chrysanthemum cinerariifolium</name>
    <dbReference type="NCBI Taxonomy" id="118510"/>
    <lineage>
        <taxon>Eukaryota</taxon>
        <taxon>Viridiplantae</taxon>
        <taxon>Streptophyta</taxon>
        <taxon>Embryophyta</taxon>
        <taxon>Tracheophyta</taxon>
        <taxon>Spermatophyta</taxon>
        <taxon>Magnoliopsida</taxon>
        <taxon>eudicotyledons</taxon>
        <taxon>Gunneridae</taxon>
        <taxon>Pentapetalae</taxon>
        <taxon>asterids</taxon>
        <taxon>campanulids</taxon>
        <taxon>Asterales</taxon>
        <taxon>Asteraceae</taxon>
        <taxon>Asteroideae</taxon>
        <taxon>Anthemideae</taxon>
        <taxon>Anthemidinae</taxon>
        <taxon>Tanacetum</taxon>
    </lineage>
</organism>
<evidence type="ECO:0000313" key="4">
    <source>
        <dbReference type="EMBL" id="GEU63389.1"/>
    </source>
</evidence>
<reference evidence="4" key="1">
    <citation type="journal article" date="2019" name="Sci. Rep.">
        <title>Draft genome of Tanacetum cinerariifolium, the natural source of mosquito coil.</title>
        <authorList>
            <person name="Yamashiro T."/>
            <person name="Shiraishi A."/>
            <person name="Satake H."/>
            <person name="Nakayama K."/>
        </authorList>
    </citation>
    <scope>NUCLEOTIDE SEQUENCE</scope>
</reference>
<evidence type="ECO:0000256" key="2">
    <source>
        <dbReference type="SAM" id="Coils"/>
    </source>
</evidence>
<evidence type="ECO:0000256" key="1">
    <source>
        <dbReference type="ARBA" id="ARBA00008045"/>
    </source>
</evidence>
<dbReference type="CDD" id="cd23165">
    <property type="entry name" value="Prefoldin_4"/>
    <property type="match status" value="1"/>
</dbReference>
<feature type="coiled-coil region" evidence="2">
    <location>
        <begin position="617"/>
        <end position="707"/>
    </location>
</feature>
<gene>
    <name evidence="4" type="ORF">Tci_035367</name>
</gene>
<dbReference type="GO" id="GO:0006457">
    <property type="term" value="P:protein folding"/>
    <property type="evidence" value="ECO:0007669"/>
    <property type="project" value="InterPro"/>
</dbReference>
<comment type="similarity">
    <text evidence="1">Belongs to the prefoldin subunit beta family.</text>
</comment>
<dbReference type="PANTHER" id="PTHR36074">
    <property type="entry name" value="ISOPENTENYL-DIPHOSPHATE DELTA-ISOMERASE"/>
    <property type="match status" value="1"/>
</dbReference>
<dbReference type="Pfam" id="PF07727">
    <property type="entry name" value="RVT_2"/>
    <property type="match status" value="1"/>
</dbReference>
<dbReference type="GO" id="GO:0051082">
    <property type="term" value="F:unfolded protein binding"/>
    <property type="evidence" value="ECO:0007669"/>
    <property type="project" value="InterPro"/>
</dbReference>
<dbReference type="EMBL" id="BKCJ010004837">
    <property type="protein sequence ID" value="GEU63389.1"/>
    <property type="molecule type" value="Genomic_DNA"/>
</dbReference>